<dbReference type="InterPro" id="IPR036388">
    <property type="entry name" value="WH-like_DNA-bd_sf"/>
</dbReference>
<dbReference type="InterPro" id="IPR000847">
    <property type="entry name" value="LysR_HTH_N"/>
</dbReference>
<dbReference type="EMBL" id="CP000542">
    <property type="protein sequence ID" value="ABM58253.1"/>
    <property type="molecule type" value="Genomic_DNA"/>
</dbReference>
<dbReference type="GO" id="GO:0003700">
    <property type="term" value="F:DNA-binding transcription factor activity"/>
    <property type="evidence" value="ECO:0007669"/>
    <property type="project" value="InterPro"/>
</dbReference>
<dbReference type="OrthoDB" id="8707631at2"/>
<dbReference type="AlphaFoldDB" id="A1WKU6"/>
<dbReference type="PROSITE" id="PS50931">
    <property type="entry name" value="HTH_LYSR"/>
    <property type="match status" value="1"/>
</dbReference>
<name>A1WKU6_VEREI</name>
<dbReference type="eggNOG" id="COG0583">
    <property type="taxonomic scope" value="Bacteria"/>
</dbReference>
<dbReference type="PANTHER" id="PTHR30419">
    <property type="entry name" value="HTH-TYPE TRANSCRIPTIONAL REGULATOR YBHD"/>
    <property type="match status" value="1"/>
</dbReference>
<keyword evidence="3" id="KW-0238">DNA-binding</keyword>
<dbReference type="GO" id="GO:0005829">
    <property type="term" value="C:cytosol"/>
    <property type="evidence" value="ECO:0007669"/>
    <property type="project" value="TreeGrafter"/>
</dbReference>
<evidence type="ECO:0000313" key="6">
    <source>
        <dbReference type="EMBL" id="ABM58253.1"/>
    </source>
</evidence>
<proteinExistence type="inferred from homology"/>
<dbReference type="STRING" id="391735.Veis_2508"/>
<evidence type="ECO:0000256" key="2">
    <source>
        <dbReference type="ARBA" id="ARBA00023015"/>
    </source>
</evidence>
<evidence type="ECO:0000256" key="3">
    <source>
        <dbReference type="ARBA" id="ARBA00023125"/>
    </source>
</evidence>
<dbReference type="GO" id="GO:0003677">
    <property type="term" value="F:DNA binding"/>
    <property type="evidence" value="ECO:0007669"/>
    <property type="project" value="UniProtKB-KW"/>
</dbReference>
<feature type="domain" description="HTH lysR-type" evidence="5">
    <location>
        <begin position="1"/>
        <end position="58"/>
    </location>
</feature>
<keyword evidence="4" id="KW-0804">Transcription</keyword>
<dbReference type="Gene3D" id="1.10.10.10">
    <property type="entry name" value="Winged helix-like DNA-binding domain superfamily/Winged helix DNA-binding domain"/>
    <property type="match status" value="1"/>
</dbReference>
<evidence type="ECO:0000256" key="1">
    <source>
        <dbReference type="ARBA" id="ARBA00009437"/>
    </source>
</evidence>
<sequence>MDVKTLYTLIAVADRGSFAEAGNALGLSLSAVSIQMRALEEELGTTIFDRSRRPPVLTESGITLTQRARELIAHWESMSEALKKDASGGLLKLGAVHTCVSGILPLALKQMQEKGQRIDFHVTTGLTHELEKAVFHRHLDAAIVTRPEDLREDLEFFPFIDEALMVITHETTRETTDKKILEGTPYVRFNRAARVGSQIQQEITRRAIVVRSVMEIDTLEGVVAMVANGLGSSIVPARRVANDFPKSIKTVPFGKPQLIRRLGVLQPRNHPRAHLSQMLIDALRAVAQTAAPFEH</sequence>
<keyword evidence="7" id="KW-1185">Reference proteome</keyword>
<dbReference type="Proteomes" id="UP000000374">
    <property type="component" value="Chromosome"/>
</dbReference>
<dbReference type="Pfam" id="PF00126">
    <property type="entry name" value="HTH_1"/>
    <property type="match status" value="1"/>
</dbReference>
<dbReference type="KEGG" id="vei:Veis_2508"/>
<evidence type="ECO:0000259" key="5">
    <source>
        <dbReference type="PROSITE" id="PS50931"/>
    </source>
</evidence>
<evidence type="ECO:0000313" key="7">
    <source>
        <dbReference type="Proteomes" id="UP000000374"/>
    </source>
</evidence>
<dbReference type="InterPro" id="IPR005119">
    <property type="entry name" value="LysR_subst-bd"/>
</dbReference>
<dbReference type="FunFam" id="1.10.10.10:FF:000001">
    <property type="entry name" value="LysR family transcriptional regulator"/>
    <property type="match status" value="1"/>
</dbReference>
<dbReference type="SUPFAM" id="SSF53850">
    <property type="entry name" value="Periplasmic binding protein-like II"/>
    <property type="match status" value="1"/>
</dbReference>
<evidence type="ECO:0000256" key="4">
    <source>
        <dbReference type="ARBA" id="ARBA00023163"/>
    </source>
</evidence>
<comment type="similarity">
    <text evidence="1">Belongs to the LysR transcriptional regulatory family.</text>
</comment>
<accession>A1WKU6</accession>
<dbReference type="Pfam" id="PF03466">
    <property type="entry name" value="LysR_substrate"/>
    <property type="match status" value="1"/>
</dbReference>
<reference evidence="7" key="1">
    <citation type="submission" date="2006-12" db="EMBL/GenBank/DDBJ databases">
        <title>Complete sequence of chromosome 1 of Verminephrobacter eiseniae EF01-2.</title>
        <authorList>
            <person name="Copeland A."/>
            <person name="Lucas S."/>
            <person name="Lapidus A."/>
            <person name="Barry K."/>
            <person name="Detter J.C."/>
            <person name="Glavina del Rio T."/>
            <person name="Dalin E."/>
            <person name="Tice H."/>
            <person name="Pitluck S."/>
            <person name="Chertkov O."/>
            <person name="Brettin T."/>
            <person name="Bruce D."/>
            <person name="Han C."/>
            <person name="Tapia R."/>
            <person name="Gilna P."/>
            <person name="Schmutz J."/>
            <person name="Larimer F."/>
            <person name="Land M."/>
            <person name="Hauser L."/>
            <person name="Kyrpides N."/>
            <person name="Kim E."/>
            <person name="Stahl D."/>
            <person name="Richardson P."/>
        </authorList>
    </citation>
    <scope>NUCLEOTIDE SEQUENCE [LARGE SCALE GENOMIC DNA]</scope>
    <source>
        <strain evidence="7">EF01-2</strain>
    </source>
</reference>
<dbReference type="RefSeq" id="WP_011810254.1">
    <property type="nucleotide sequence ID" value="NC_008786.1"/>
</dbReference>
<dbReference type="SUPFAM" id="SSF46785">
    <property type="entry name" value="Winged helix' DNA-binding domain"/>
    <property type="match status" value="1"/>
</dbReference>
<keyword evidence="2" id="KW-0805">Transcription regulation</keyword>
<gene>
    <name evidence="6" type="ordered locus">Veis_2508</name>
</gene>
<dbReference type="Gene3D" id="3.40.190.10">
    <property type="entry name" value="Periplasmic binding protein-like II"/>
    <property type="match status" value="2"/>
</dbReference>
<dbReference type="InterPro" id="IPR050950">
    <property type="entry name" value="HTH-type_LysR_regulators"/>
</dbReference>
<organism evidence="6 7">
    <name type="scientific">Verminephrobacter eiseniae (strain EF01-2)</name>
    <dbReference type="NCBI Taxonomy" id="391735"/>
    <lineage>
        <taxon>Bacteria</taxon>
        <taxon>Pseudomonadati</taxon>
        <taxon>Pseudomonadota</taxon>
        <taxon>Betaproteobacteria</taxon>
        <taxon>Burkholderiales</taxon>
        <taxon>Comamonadaceae</taxon>
        <taxon>Verminephrobacter</taxon>
    </lineage>
</organism>
<dbReference type="InterPro" id="IPR036390">
    <property type="entry name" value="WH_DNA-bd_sf"/>
</dbReference>
<dbReference type="GeneID" id="76461046"/>
<protein>
    <submittedName>
        <fullName evidence="6">Transcriptional regulator, LysR family</fullName>
    </submittedName>
</protein>
<dbReference type="HOGENOM" id="CLU_039613_6_5_4"/>